<feature type="domain" description="PHD-type" evidence="12">
    <location>
        <begin position="1"/>
        <end position="36"/>
    </location>
</feature>
<dbReference type="SUPFAM" id="SSF57903">
    <property type="entry name" value="FYVE/PHD zinc finger"/>
    <property type="match status" value="2"/>
</dbReference>
<feature type="region of interest" description="Disordered" evidence="11">
    <location>
        <begin position="940"/>
        <end position="963"/>
    </location>
</feature>
<dbReference type="InterPro" id="IPR013083">
    <property type="entry name" value="Znf_RING/FYVE/PHD"/>
</dbReference>
<keyword evidence="2" id="KW-0479">Metal-binding</keyword>
<dbReference type="SMART" id="SM00558">
    <property type="entry name" value="JmjC"/>
    <property type="match status" value="1"/>
</dbReference>
<evidence type="ECO:0000256" key="8">
    <source>
        <dbReference type="ARBA" id="ARBA00023004"/>
    </source>
</evidence>
<dbReference type="GO" id="GO:0000785">
    <property type="term" value="C:chromatin"/>
    <property type="evidence" value="ECO:0007669"/>
    <property type="project" value="TreeGrafter"/>
</dbReference>
<evidence type="ECO:0000256" key="4">
    <source>
        <dbReference type="ARBA" id="ARBA00022771"/>
    </source>
</evidence>
<dbReference type="CDD" id="cd15515">
    <property type="entry name" value="PHD1_KDM5A_like"/>
    <property type="match status" value="1"/>
</dbReference>
<accession>A0AAD9P6N8</accession>
<feature type="domain" description="JmjC" evidence="13">
    <location>
        <begin position="128"/>
        <end position="294"/>
    </location>
</feature>
<evidence type="ECO:0000313" key="15">
    <source>
        <dbReference type="Proteomes" id="UP001209878"/>
    </source>
</evidence>
<sequence length="963" mass="109618">MLLCDGCDDAFHIYCLVPPLPAVPKGDWRCPRCVASLCKKPSEAYGFEQSKRLYTLQTFGEMADQFKLDYFNMPVHKVPCTTVEKEFWRLVNSIEDEVVVKYGADVHVMEVGSGFPTKGTQEFIEDQDYIDSGWNLNNLPVLNQSVLRHISADISGMKIPWCYVGMCFSCFCWHTEDHWSYSINYMHWGEPKTWYGVPGSKAELLEECVKKNAPELFEQSPDLLHQLTTIMNPNLLQSYGVPIVRTDQHAGEFVITFPRSYHAGFNQGYNFAEAVNFCPADWLPFGRACVNHYRLLHRQCVFSHEELICKMAADPDRLDLNLAANVHRDMLAMVEQERKLRKCLLDTGTVEAEREAFELLPDDERQCDVCKTTCFLSAVTCACSPNKLACVEHAAQLCNCPSSRHCLRYRYTLDELPAMLHRLKVRAESFDNWAYKVKTALEAPQAQKLDLLDLKELVTEAEEKKFPDTPLMQTLVAAISEAEKCASVANQLVCKKVRTRQRESGESKYTAKLSLEELQCFSEQVNSLPCRIHEAKLIQDLLQRVLDFQLEAVEALEEETPNSAKLEKLMEFGVTLDVDLPEIPKLKQVLQQARWLDDVRGSLSVPSQVTLDVMRKLMESGVGLAPHPACEKAMAELQELLTQSERWEEKARICLQARPRHVITTLEAIVNEARHIPAYLPNVTALEDAMHKAHEWTSKVDSIQNGEHYPYLDVLEGLVNRGRPVPVRLDQLPQLESQMVAAKSWRERTARTFLKKNTTYSLVEVLSPRSDIGTYHCGKNKKKKCRDGEKDKETSGGEGKLEEQRDPSTIVAAYKVAEQLEVEMMRELRVENVEKQQNETDAKHCLCRRGMAGTMLQCALCKDWFHSTCSHSCKFAQHCSRAVLSDRCCSVSQRAMSRQVLSLSTLCPQLSRPSSRCWCRCRSCRCVCPRARYCSVSRSAPWRGKTAPGRPSPPTSWRRRSLS</sequence>
<evidence type="ECO:0000256" key="9">
    <source>
        <dbReference type="ARBA" id="ARBA00023242"/>
    </source>
</evidence>
<keyword evidence="7" id="KW-0223">Dioxygenase</keyword>
<dbReference type="GO" id="GO:0008270">
    <property type="term" value="F:zinc ion binding"/>
    <property type="evidence" value="ECO:0007669"/>
    <property type="project" value="UniProtKB-KW"/>
</dbReference>
<evidence type="ECO:0000259" key="13">
    <source>
        <dbReference type="PROSITE" id="PS51184"/>
    </source>
</evidence>
<feature type="compositionally biased region" description="Basic and acidic residues" evidence="11">
    <location>
        <begin position="786"/>
        <end position="805"/>
    </location>
</feature>
<dbReference type="Gene3D" id="3.30.40.10">
    <property type="entry name" value="Zinc/RING finger domain, C3HC4 (zinc finger)"/>
    <property type="match status" value="1"/>
</dbReference>
<dbReference type="InterPro" id="IPR019787">
    <property type="entry name" value="Znf_PHD-finger"/>
</dbReference>
<evidence type="ECO:0000256" key="7">
    <source>
        <dbReference type="ARBA" id="ARBA00022964"/>
    </source>
</evidence>
<dbReference type="Pfam" id="PF21323">
    <property type="entry name" value="KDM5_C-hel"/>
    <property type="match status" value="1"/>
</dbReference>
<dbReference type="EMBL" id="JAODUO010000113">
    <property type="protein sequence ID" value="KAK2189153.1"/>
    <property type="molecule type" value="Genomic_DNA"/>
</dbReference>
<dbReference type="InterPro" id="IPR011011">
    <property type="entry name" value="Znf_FYVE_PHD"/>
</dbReference>
<dbReference type="PROSITE" id="PS51184">
    <property type="entry name" value="JMJC"/>
    <property type="match status" value="1"/>
</dbReference>
<keyword evidence="15" id="KW-1185">Reference proteome</keyword>
<comment type="caution">
    <text evidence="14">The sequence shown here is derived from an EMBL/GenBank/DDBJ whole genome shotgun (WGS) entry which is preliminary data.</text>
</comment>
<keyword evidence="8" id="KW-0408">Iron</keyword>
<dbReference type="Gene3D" id="2.60.120.650">
    <property type="entry name" value="Cupin"/>
    <property type="match status" value="1"/>
</dbReference>
<evidence type="ECO:0000256" key="3">
    <source>
        <dbReference type="ARBA" id="ARBA00022737"/>
    </source>
</evidence>
<reference evidence="14" key="1">
    <citation type="journal article" date="2023" name="Mol. Biol. Evol.">
        <title>Third-Generation Sequencing Reveals the Adaptive Role of the Epigenome in Three Deep-Sea Polychaetes.</title>
        <authorList>
            <person name="Perez M."/>
            <person name="Aroh O."/>
            <person name="Sun Y."/>
            <person name="Lan Y."/>
            <person name="Juniper S.K."/>
            <person name="Young C.R."/>
            <person name="Angers B."/>
            <person name="Qian P.Y."/>
        </authorList>
    </citation>
    <scope>NUCLEOTIDE SEQUENCE</scope>
    <source>
        <strain evidence="14">R07B-5</strain>
    </source>
</reference>
<dbReference type="GO" id="GO:0006355">
    <property type="term" value="P:regulation of DNA-templated transcription"/>
    <property type="evidence" value="ECO:0007669"/>
    <property type="project" value="TreeGrafter"/>
</dbReference>
<dbReference type="PANTHER" id="PTHR10694">
    <property type="entry name" value="LYSINE-SPECIFIC DEMETHYLASE"/>
    <property type="match status" value="1"/>
</dbReference>
<keyword evidence="4 10" id="KW-0863">Zinc-finger</keyword>
<evidence type="ECO:0000256" key="10">
    <source>
        <dbReference type="PROSITE-ProRule" id="PRU00146"/>
    </source>
</evidence>
<comment type="subcellular location">
    <subcellularLocation>
        <location evidence="1">Nucleus</location>
    </subcellularLocation>
</comment>
<dbReference type="Pfam" id="PF08429">
    <property type="entry name" value="PLU-1"/>
    <property type="match status" value="1"/>
</dbReference>
<keyword evidence="7" id="KW-0560">Oxidoreductase</keyword>
<evidence type="ECO:0000256" key="6">
    <source>
        <dbReference type="ARBA" id="ARBA00022853"/>
    </source>
</evidence>
<name>A0AAD9P6N8_RIDPI</name>
<dbReference type="Pfam" id="PF02928">
    <property type="entry name" value="zf-C5HC2"/>
    <property type="match status" value="1"/>
</dbReference>
<dbReference type="GO" id="GO:0034647">
    <property type="term" value="F:histone H3K4me/H3K4me2/H3K4me3 demethylase activity"/>
    <property type="evidence" value="ECO:0007669"/>
    <property type="project" value="TreeGrafter"/>
</dbReference>
<evidence type="ECO:0000256" key="2">
    <source>
        <dbReference type="ARBA" id="ARBA00022723"/>
    </source>
</evidence>
<organism evidence="14 15">
    <name type="scientific">Ridgeia piscesae</name>
    <name type="common">Tubeworm</name>
    <dbReference type="NCBI Taxonomy" id="27915"/>
    <lineage>
        <taxon>Eukaryota</taxon>
        <taxon>Metazoa</taxon>
        <taxon>Spiralia</taxon>
        <taxon>Lophotrochozoa</taxon>
        <taxon>Annelida</taxon>
        <taxon>Polychaeta</taxon>
        <taxon>Sedentaria</taxon>
        <taxon>Canalipalpata</taxon>
        <taxon>Sabellida</taxon>
        <taxon>Siboglinidae</taxon>
        <taxon>Ridgeia</taxon>
    </lineage>
</organism>
<evidence type="ECO:0000256" key="5">
    <source>
        <dbReference type="ARBA" id="ARBA00022833"/>
    </source>
</evidence>
<keyword evidence="9" id="KW-0539">Nucleus</keyword>
<dbReference type="FunFam" id="2.60.120.650:FF:000036">
    <property type="entry name" value="Lysine-specific demethylase rbr-2"/>
    <property type="match status" value="1"/>
</dbReference>
<dbReference type="InterPro" id="IPR001965">
    <property type="entry name" value="Znf_PHD"/>
</dbReference>
<dbReference type="InterPro" id="IPR003347">
    <property type="entry name" value="JmjC_dom"/>
</dbReference>
<dbReference type="GO" id="GO:0005634">
    <property type="term" value="C:nucleus"/>
    <property type="evidence" value="ECO:0007669"/>
    <property type="project" value="UniProtKB-SubCell"/>
</dbReference>
<evidence type="ECO:0000313" key="14">
    <source>
        <dbReference type="EMBL" id="KAK2189153.1"/>
    </source>
</evidence>
<keyword evidence="3" id="KW-0677">Repeat</keyword>
<dbReference type="Proteomes" id="UP001209878">
    <property type="component" value="Unassembled WGS sequence"/>
</dbReference>
<dbReference type="PANTHER" id="PTHR10694:SF33">
    <property type="entry name" value="LYSINE-SPECIFIC DEMETHYLASE 5"/>
    <property type="match status" value="1"/>
</dbReference>
<protein>
    <submittedName>
        <fullName evidence="14">Uncharacterized protein</fullName>
    </submittedName>
</protein>
<keyword evidence="5" id="KW-0862">Zinc</keyword>
<dbReference type="SUPFAM" id="SSF51197">
    <property type="entry name" value="Clavaminate synthase-like"/>
    <property type="match status" value="1"/>
</dbReference>
<dbReference type="PROSITE" id="PS50016">
    <property type="entry name" value="ZF_PHD_2"/>
    <property type="match status" value="1"/>
</dbReference>
<proteinExistence type="predicted"/>
<evidence type="ECO:0000259" key="12">
    <source>
        <dbReference type="PROSITE" id="PS50016"/>
    </source>
</evidence>
<dbReference type="SMART" id="SM00249">
    <property type="entry name" value="PHD"/>
    <property type="match status" value="1"/>
</dbReference>
<dbReference type="AlphaFoldDB" id="A0AAD9P6N8"/>
<dbReference type="Pfam" id="PF02373">
    <property type="entry name" value="JmjC"/>
    <property type="match status" value="1"/>
</dbReference>
<evidence type="ECO:0000256" key="1">
    <source>
        <dbReference type="ARBA" id="ARBA00004123"/>
    </source>
</evidence>
<dbReference type="Pfam" id="PF00628">
    <property type="entry name" value="PHD"/>
    <property type="match status" value="1"/>
</dbReference>
<feature type="region of interest" description="Disordered" evidence="11">
    <location>
        <begin position="778"/>
        <end position="805"/>
    </location>
</feature>
<keyword evidence="6" id="KW-0156">Chromatin regulator</keyword>
<dbReference type="InterPro" id="IPR013637">
    <property type="entry name" value="Lys_sp_deMease-like_dom"/>
</dbReference>
<gene>
    <name evidence="14" type="ORF">NP493_114g03035</name>
</gene>
<dbReference type="InterPro" id="IPR004198">
    <property type="entry name" value="Znf_C5HC2"/>
</dbReference>
<dbReference type="InterPro" id="IPR048615">
    <property type="entry name" value="KDM5_C-hel"/>
</dbReference>
<evidence type="ECO:0000256" key="11">
    <source>
        <dbReference type="SAM" id="MobiDB-lite"/>
    </source>
</evidence>